<keyword evidence="10 15" id="KW-0720">Serine protease</keyword>
<dbReference type="InterPro" id="IPR000209">
    <property type="entry name" value="Peptidase_S8/S53_dom"/>
</dbReference>
<dbReference type="Pfam" id="PF09286">
    <property type="entry name" value="Pro-kuma_activ"/>
    <property type="match status" value="1"/>
</dbReference>
<dbReference type="PROSITE" id="PS51695">
    <property type="entry name" value="SEDOLISIN"/>
    <property type="match status" value="1"/>
</dbReference>
<evidence type="ECO:0000256" key="13">
    <source>
        <dbReference type="ARBA" id="ARBA00023145"/>
    </source>
</evidence>
<evidence type="ECO:0000256" key="6">
    <source>
        <dbReference type="ARBA" id="ARBA00022670"/>
    </source>
</evidence>
<dbReference type="SUPFAM" id="SSF52743">
    <property type="entry name" value="Subtilisin-like"/>
    <property type="match status" value="1"/>
</dbReference>
<feature type="chain" id="PRO_5040951321" description="tripeptidyl-peptidase II" evidence="16">
    <location>
        <begin position="21"/>
        <end position="584"/>
    </location>
</feature>
<evidence type="ECO:0000313" key="18">
    <source>
        <dbReference type="EMBL" id="KAJ5115896.1"/>
    </source>
</evidence>
<dbReference type="InterPro" id="IPR050819">
    <property type="entry name" value="Tripeptidyl-peptidase_I"/>
</dbReference>
<evidence type="ECO:0000256" key="10">
    <source>
        <dbReference type="ARBA" id="ARBA00022825"/>
    </source>
</evidence>
<keyword evidence="14" id="KW-0325">Glycoprotein</keyword>
<keyword evidence="6 15" id="KW-0645">Protease</keyword>
<keyword evidence="19" id="KW-1185">Reference proteome</keyword>
<dbReference type="FunFam" id="3.40.50.200:FF:000015">
    <property type="entry name" value="Tripeptidyl peptidase A"/>
    <property type="match status" value="1"/>
</dbReference>
<dbReference type="SUPFAM" id="SSF54897">
    <property type="entry name" value="Protease propeptides/inhibitors"/>
    <property type="match status" value="1"/>
</dbReference>
<keyword evidence="9 15" id="KW-0378">Hydrolase</keyword>
<evidence type="ECO:0000256" key="4">
    <source>
        <dbReference type="ARBA" id="ARBA00012462"/>
    </source>
</evidence>
<dbReference type="GO" id="GO:0004252">
    <property type="term" value="F:serine-type endopeptidase activity"/>
    <property type="evidence" value="ECO:0007669"/>
    <property type="project" value="UniProtKB-UniRule"/>
</dbReference>
<evidence type="ECO:0000259" key="17">
    <source>
        <dbReference type="PROSITE" id="PS51695"/>
    </source>
</evidence>
<feature type="signal peptide" evidence="16">
    <location>
        <begin position="1"/>
        <end position="20"/>
    </location>
</feature>
<feature type="binding site" evidence="15">
    <location>
        <position position="540"/>
    </location>
    <ligand>
        <name>Ca(2+)</name>
        <dbReference type="ChEBI" id="CHEBI:29108"/>
    </ligand>
</feature>
<accession>A0A9W9GC69</accession>
<feature type="binding site" evidence="15">
    <location>
        <position position="565"/>
    </location>
    <ligand>
        <name>Ca(2+)</name>
        <dbReference type="ChEBI" id="CHEBI:29108"/>
    </ligand>
</feature>
<dbReference type="SMART" id="SM00944">
    <property type="entry name" value="Pro-kuma_activ"/>
    <property type="match status" value="1"/>
</dbReference>
<evidence type="ECO:0000256" key="11">
    <source>
        <dbReference type="ARBA" id="ARBA00022837"/>
    </source>
</evidence>
<dbReference type="Pfam" id="PF00082">
    <property type="entry name" value="Peptidase_S8"/>
    <property type="match status" value="1"/>
</dbReference>
<keyword evidence="12" id="KW-0843">Virulence</keyword>
<evidence type="ECO:0000256" key="14">
    <source>
        <dbReference type="ARBA" id="ARBA00023180"/>
    </source>
</evidence>
<evidence type="ECO:0000256" key="2">
    <source>
        <dbReference type="ARBA" id="ARBA00002451"/>
    </source>
</evidence>
<keyword evidence="5" id="KW-0964">Secreted</keyword>
<evidence type="ECO:0000256" key="5">
    <source>
        <dbReference type="ARBA" id="ARBA00022525"/>
    </source>
</evidence>
<dbReference type="EMBL" id="JAPQKH010000001">
    <property type="protein sequence ID" value="KAJ5115896.1"/>
    <property type="molecule type" value="Genomic_DNA"/>
</dbReference>
<gene>
    <name evidence="18" type="ORF">N7456_000244</name>
</gene>
<evidence type="ECO:0000256" key="3">
    <source>
        <dbReference type="ARBA" id="ARBA00004239"/>
    </source>
</evidence>
<feature type="active site" description="Charge relay system" evidence="15">
    <location>
        <position position="281"/>
    </location>
</feature>
<keyword evidence="13" id="KW-0865">Zymogen</keyword>
<dbReference type="InterPro" id="IPR036852">
    <property type="entry name" value="Peptidase_S8/S53_dom_sf"/>
</dbReference>
<evidence type="ECO:0000256" key="16">
    <source>
        <dbReference type="SAM" id="SignalP"/>
    </source>
</evidence>
<evidence type="ECO:0000256" key="12">
    <source>
        <dbReference type="ARBA" id="ARBA00023026"/>
    </source>
</evidence>
<dbReference type="Gene3D" id="3.40.50.200">
    <property type="entry name" value="Peptidase S8/S53 domain"/>
    <property type="match status" value="1"/>
</dbReference>
<evidence type="ECO:0000256" key="9">
    <source>
        <dbReference type="ARBA" id="ARBA00022801"/>
    </source>
</evidence>
<evidence type="ECO:0000256" key="7">
    <source>
        <dbReference type="ARBA" id="ARBA00022723"/>
    </source>
</evidence>
<feature type="active site" description="Charge relay system" evidence="15">
    <location>
        <position position="497"/>
    </location>
</feature>
<dbReference type="InterPro" id="IPR030400">
    <property type="entry name" value="Sedolisin_dom"/>
</dbReference>
<protein>
    <recommendedName>
        <fullName evidence="4">tripeptidyl-peptidase II</fullName>
        <ecNumber evidence="4">3.4.14.10</ecNumber>
    </recommendedName>
</protein>
<comment type="subcellular location">
    <subcellularLocation>
        <location evidence="3">Secreted</location>
        <location evidence="3">Extracellular space</location>
    </subcellularLocation>
</comment>
<comment type="catalytic activity">
    <reaction evidence="1">
        <text>Release of an N-terminal tripeptide from a polypeptide.</text>
        <dbReference type="EC" id="3.4.14.10"/>
    </reaction>
</comment>
<reference evidence="18" key="2">
    <citation type="journal article" date="2023" name="IMA Fungus">
        <title>Comparative genomic study of the Penicillium genus elucidates a diverse pangenome and 15 lateral gene transfer events.</title>
        <authorList>
            <person name="Petersen C."/>
            <person name="Sorensen T."/>
            <person name="Nielsen M.R."/>
            <person name="Sondergaard T.E."/>
            <person name="Sorensen J.L."/>
            <person name="Fitzpatrick D.A."/>
            <person name="Frisvad J.C."/>
            <person name="Nielsen K.L."/>
        </authorList>
    </citation>
    <scope>NUCLEOTIDE SEQUENCE</scope>
    <source>
        <strain evidence="18">IBT 30069</strain>
    </source>
</reference>
<dbReference type="EC" id="3.4.14.10" evidence="4"/>
<dbReference type="PANTHER" id="PTHR14218:SF32">
    <property type="entry name" value="TRIPEPTIDYL PEPTIDASE SED3 (AFU_ORTHOLOGUE AFUA_3G08930)"/>
    <property type="match status" value="1"/>
</dbReference>
<dbReference type="InterPro" id="IPR023828">
    <property type="entry name" value="Peptidase_S8_Ser-AS"/>
</dbReference>
<dbReference type="CDD" id="cd04056">
    <property type="entry name" value="Peptidases_S53"/>
    <property type="match status" value="1"/>
</dbReference>
<proteinExistence type="predicted"/>
<dbReference type="InterPro" id="IPR015366">
    <property type="entry name" value="S53_propep"/>
</dbReference>
<dbReference type="AlphaFoldDB" id="A0A9W9GC69"/>
<name>A0A9W9GC69_9EURO</name>
<comment type="cofactor">
    <cofactor evidence="15">
        <name>Ca(2+)</name>
        <dbReference type="ChEBI" id="CHEBI:29108"/>
    </cofactor>
    <text evidence="15">Binds 1 Ca(2+) ion per subunit.</text>
</comment>
<evidence type="ECO:0000313" key="19">
    <source>
        <dbReference type="Proteomes" id="UP001149165"/>
    </source>
</evidence>
<feature type="binding site" evidence="15">
    <location>
        <position position="563"/>
    </location>
    <ligand>
        <name>Ca(2+)</name>
        <dbReference type="ChEBI" id="CHEBI:29108"/>
    </ligand>
</feature>
<keyword evidence="7 15" id="KW-0479">Metal-binding</keyword>
<feature type="active site" description="Charge relay system" evidence="15">
    <location>
        <position position="285"/>
    </location>
</feature>
<feature type="binding site" evidence="15">
    <location>
        <position position="539"/>
    </location>
    <ligand>
        <name>Ca(2+)</name>
        <dbReference type="ChEBI" id="CHEBI:29108"/>
    </ligand>
</feature>
<comment type="caution">
    <text evidence="18">The sequence shown here is derived from an EMBL/GenBank/DDBJ whole genome shotgun (WGS) entry which is preliminary data.</text>
</comment>
<organism evidence="18 19">
    <name type="scientific">Penicillium angulare</name>
    <dbReference type="NCBI Taxonomy" id="116970"/>
    <lineage>
        <taxon>Eukaryota</taxon>
        <taxon>Fungi</taxon>
        <taxon>Dikarya</taxon>
        <taxon>Ascomycota</taxon>
        <taxon>Pezizomycotina</taxon>
        <taxon>Eurotiomycetes</taxon>
        <taxon>Eurotiomycetidae</taxon>
        <taxon>Eurotiales</taxon>
        <taxon>Aspergillaceae</taxon>
        <taxon>Penicillium</taxon>
    </lineage>
</organism>
<evidence type="ECO:0000256" key="15">
    <source>
        <dbReference type="PROSITE-ProRule" id="PRU01032"/>
    </source>
</evidence>
<keyword evidence="11 15" id="KW-0106">Calcium</keyword>
<feature type="domain" description="Peptidase S53" evidence="17">
    <location>
        <begin position="205"/>
        <end position="584"/>
    </location>
</feature>
<dbReference type="PROSITE" id="PS00138">
    <property type="entry name" value="SUBTILASE_SER"/>
    <property type="match status" value="1"/>
</dbReference>
<reference evidence="18" key="1">
    <citation type="submission" date="2022-11" db="EMBL/GenBank/DDBJ databases">
        <authorList>
            <person name="Petersen C."/>
        </authorList>
    </citation>
    <scope>NUCLEOTIDE SEQUENCE</scope>
    <source>
        <strain evidence="18">IBT 30069</strain>
    </source>
</reference>
<dbReference type="GO" id="GO:0006508">
    <property type="term" value="P:proteolysis"/>
    <property type="evidence" value="ECO:0007669"/>
    <property type="project" value="UniProtKB-KW"/>
</dbReference>
<dbReference type="GO" id="GO:0008240">
    <property type="term" value="F:tripeptidyl-peptidase activity"/>
    <property type="evidence" value="ECO:0007669"/>
    <property type="project" value="UniProtKB-EC"/>
</dbReference>
<dbReference type="OrthoDB" id="409122at2759"/>
<dbReference type="Proteomes" id="UP001149165">
    <property type="component" value="Unassembled WGS sequence"/>
</dbReference>
<dbReference type="CDD" id="cd11377">
    <property type="entry name" value="Pro-peptidase_S53"/>
    <property type="match status" value="1"/>
</dbReference>
<dbReference type="GO" id="GO:0046872">
    <property type="term" value="F:metal ion binding"/>
    <property type="evidence" value="ECO:0007669"/>
    <property type="project" value="UniProtKB-UniRule"/>
</dbReference>
<comment type="function">
    <text evidence="2">Secreted tripeptidyl-peptidase which degrades proteins at acidic pHs and is involved in virulence.</text>
</comment>
<dbReference type="GO" id="GO:0005576">
    <property type="term" value="C:extracellular region"/>
    <property type="evidence" value="ECO:0007669"/>
    <property type="project" value="UniProtKB-SubCell"/>
</dbReference>
<sequence length="584" mass="63491">MILKFTILSLAAFAIGGLLADSDTYQLVEKLEQVPSGWLKGDKPLPSALIKFRLAVNSADLAAFEQSVIDLSTPGNPGYGQFMDLEQVRQLVRPSADVSNQILSWLNSENISPDSIELSGNWISFQAAVSQAELMFKTEFYYYNSDTNDDRILRTLEYSVPSQIQPYIQLIQPTTRFGDFRPLRSEQSEPVPATEADFSAPCGTVVTPDCLRDLYGLYNTTAYPDTRNRLGIAGFLEEYGRHNDLYNFQRVYAPNQTDASFDVVSINGGQNDENSGHESVEASMDLQYSISLAYHALATFYTTGGRGPLVPDGDQPNVNESSNEPYLEQLHYLTNLPDSDLPAVITMSYGESEQSVPRAYATATCNLFAQLGARGVSIIFSSGDAGPGGSCQSNDGSYRAKFLPGFPASCPFVTSVGGTYQVSPERAISFSGGGFSEYFARPSYQDQLIQNYISRHGPEQWRGMFNAGGRGIPDVAAQANRFMVRDHGFYSTVGGTSASAPVIAGIVSQLNAVRLAHGKPRMGFLNPWLYTLGRTGFMDIVDGGSRGCARSPIQNAGWNATAGWDPVTGLGTPLFQSLAQLALL</sequence>
<evidence type="ECO:0000256" key="1">
    <source>
        <dbReference type="ARBA" id="ARBA00001910"/>
    </source>
</evidence>
<keyword evidence="8 16" id="KW-0732">Signal</keyword>
<evidence type="ECO:0000256" key="8">
    <source>
        <dbReference type="ARBA" id="ARBA00022729"/>
    </source>
</evidence>
<dbReference type="PANTHER" id="PTHR14218">
    <property type="entry name" value="PROTEASE S8 TRIPEPTIDYL PEPTIDASE I CLN2"/>
    <property type="match status" value="1"/>
</dbReference>